<dbReference type="Proteomes" id="UP001493487">
    <property type="component" value="Unassembled WGS sequence"/>
</dbReference>
<comment type="caution">
    <text evidence="3">The sequence shown here is derived from an EMBL/GenBank/DDBJ whole genome shotgun (WGS) entry which is preliminary data.</text>
</comment>
<dbReference type="Pfam" id="PF17389">
    <property type="entry name" value="Bac_rhamnosid6H"/>
    <property type="match status" value="1"/>
</dbReference>
<dbReference type="Pfam" id="PF17390">
    <property type="entry name" value="Bac_rhamnosid_C"/>
    <property type="match status" value="1"/>
</dbReference>
<dbReference type="InterPro" id="IPR035398">
    <property type="entry name" value="Bac_rhamnosid_C"/>
</dbReference>
<dbReference type="InterPro" id="IPR012341">
    <property type="entry name" value="6hp_glycosidase-like_sf"/>
</dbReference>
<name>A0ABV1L063_9BACL</name>
<sequence length="776" mass="87117">MEDRKRWKASWIWAEKDRNVQGNEMVYFRKTFIIQETGASLSVSISADSRYRLYVNGHSAVVGPCRGDLKTQYYETVDVSRYLRPGLNVLAVKVVHYVHDGARPEGVFFSHTGGLIVDGSVVLADGTCAGSIGTDEAWLCLRDESTVFLPETITCVGGPEKVDGSLVPEGWERPEGSASGNWRPAIVVKETESPADGFLAPWQLAPRPIPFLYERERSFVRIMRQEGEARVANVFSGRNWLRVEDGKSAAVELDAGELTTGYLRFVLEGGAGGQIRFLCSESYETPDGQKGVRDDTSGKQLRGYTESYSVAGGREETYETFLFRTFRFVRIEIEASLGEPLVIHHANYRETGYPLDVRASFACSDASLNPLWDISVRTLQRCMHDNYFDCPYYEQLQYSMDTRLQILFTYAISGDDRLARKAIYDFHSSLMPSGMLQCRYPSVIQQVIPGFALYWVMMVYDHLLYCGDKAFTARFRPTVDAVLDWFERETGDAGLVGPAPLRYWSYVDWVREWEETRGVPDTKGPVAVYSLLYADALNKAAVMNEQTGRPDTAVEYRKRAARTLEAVKRTCWSEEKKLFRDGPSLEQYSQHTQIWAILAGAADESVAGRLAEALVADKSLAQVSYSMAFFLFRALSETGRYDSSFPLWELWREQVALHLTTWLEDPISQRSDCHAWGSVPLYDFTSEILGVKPAAVGYEAIRIEPKPGPLAWAKGRVVAGDRIVEVSWEKDGDLFRLSVSGLEDAPAEIRLPDGSEYASKGRNRFDVVSGRGQAGA</sequence>
<evidence type="ECO:0000259" key="1">
    <source>
        <dbReference type="Pfam" id="PF17389"/>
    </source>
</evidence>
<feature type="domain" description="Alpha-L-rhamnosidase C-terminal" evidence="2">
    <location>
        <begin position="690"/>
        <end position="763"/>
    </location>
</feature>
<organism evidence="3 4">
    <name type="scientific">Cohnella silvisoli</name>
    <dbReference type="NCBI Taxonomy" id="2873699"/>
    <lineage>
        <taxon>Bacteria</taxon>
        <taxon>Bacillati</taxon>
        <taxon>Bacillota</taxon>
        <taxon>Bacilli</taxon>
        <taxon>Bacillales</taxon>
        <taxon>Paenibacillaceae</taxon>
        <taxon>Cohnella</taxon>
    </lineage>
</organism>
<dbReference type="EMBL" id="JASKHM010000015">
    <property type="protein sequence ID" value="MEQ4485462.1"/>
    <property type="molecule type" value="Genomic_DNA"/>
</dbReference>
<reference evidence="3 4" key="1">
    <citation type="journal article" date="2023" name="Genome Announc.">
        <title>Pan-Genome Analyses of the Genus Cohnella and Proposal of the Novel Species Cohnella silvisoli sp. nov., Isolated from Forest Soil.</title>
        <authorList>
            <person name="Wang C."/>
            <person name="Mao L."/>
            <person name="Bao G."/>
            <person name="Zhu H."/>
        </authorList>
    </citation>
    <scope>NUCLEOTIDE SEQUENCE [LARGE SCALE GENOMIC DNA]</scope>
    <source>
        <strain evidence="3 4">NL03-T5-1</strain>
    </source>
</reference>
<dbReference type="PANTHER" id="PTHR34987">
    <property type="entry name" value="C, PUTATIVE (AFU_ORTHOLOGUE AFUA_3G02880)-RELATED"/>
    <property type="match status" value="1"/>
</dbReference>
<evidence type="ECO:0000313" key="4">
    <source>
        <dbReference type="Proteomes" id="UP001493487"/>
    </source>
</evidence>
<dbReference type="SUPFAM" id="SSF49785">
    <property type="entry name" value="Galactose-binding domain-like"/>
    <property type="match status" value="1"/>
</dbReference>
<dbReference type="Gene3D" id="2.60.120.260">
    <property type="entry name" value="Galactose-binding domain-like"/>
    <property type="match status" value="2"/>
</dbReference>
<dbReference type="RefSeq" id="WP_232187792.1">
    <property type="nucleotide sequence ID" value="NZ_JAIOAP010000014.1"/>
</dbReference>
<dbReference type="PANTHER" id="PTHR34987:SF2">
    <property type="entry name" value="B, PUTATIVE (AFU_ORTHOLOGUE AFUA_7G05040)-RELATED"/>
    <property type="match status" value="1"/>
</dbReference>
<accession>A0ABV1L063</accession>
<dbReference type="InterPro" id="IPR008979">
    <property type="entry name" value="Galactose-bd-like_sf"/>
</dbReference>
<protein>
    <submittedName>
        <fullName evidence="3">Alpha-L-rhamnosidase C-terminal domain-containing protein</fullName>
    </submittedName>
</protein>
<evidence type="ECO:0000259" key="2">
    <source>
        <dbReference type="Pfam" id="PF17390"/>
    </source>
</evidence>
<dbReference type="Gene3D" id="2.60.420.10">
    <property type="entry name" value="Maltose phosphorylase, domain 3"/>
    <property type="match status" value="1"/>
</dbReference>
<dbReference type="InterPro" id="IPR008928">
    <property type="entry name" value="6-hairpin_glycosidase_sf"/>
</dbReference>
<proteinExistence type="predicted"/>
<evidence type="ECO:0000313" key="3">
    <source>
        <dbReference type="EMBL" id="MEQ4485462.1"/>
    </source>
</evidence>
<keyword evidence="4" id="KW-1185">Reference proteome</keyword>
<gene>
    <name evidence="3" type="ORF">QJS35_24045</name>
</gene>
<feature type="domain" description="Alpha-L-rhamnosidase six-hairpin glycosidase" evidence="1">
    <location>
        <begin position="359"/>
        <end position="639"/>
    </location>
</feature>
<dbReference type="SUPFAM" id="SSF48208">
    <property type="entry name" value="Six-hairpin glycosidases"/>
    <property type="match status" value="1"/>
</dbReference>
<dbReference type="InterPro" id="IPR035396">
    <property type="entry name" value="Bac_rhamnosid6H"/>
</dbReference>
<dbReference type="Gene3D" id="1.50.10.10">
    <property type="match status" value="1"/>
</dbReference>